<reference evidence="4 5" key="1">
    <citation type="journal article" date="2016" name="Nat. Commun.">
        <title>Thousands of microbial genomes shed light on interconnected biogeochemical processes in an aquifer system.</title>
        <authorList>
            <person name="Anantharaman K."/>
            <person name="Brown C.T."/>
            <person name="Hug L.A."/>
            <person name="Sharon I."/>
            <person name="Castelle C.J."/>
            <person name="Probst A.J."/>
            <person name="Thomas B.C."/>
            <person name="Singh A."/>
            <person name="Wilkins M.J."/>
            <person name="Karaoz U."/>
            <person name="Brodie E.L."/>
            <person name="Williams K.H."/>
            <person name="Hubbard S.S."/>
            <person name="Banfield J.F."/>
        </authorList>
    </citation>
    <scope>NUCLEOTIDE SEQUENCE [LARGE SCALE GENOMIC DNA]</scope>
</reference>
<evidence type="ECO:0000256" key="2">
    <source>
        <dbReference type="SAM" id="MobiDB-lite"/>
    </source>
</evidence>
<dbReference type="InterPro" id="IPR011055">
    <property type="entry name" value="Dup_hybrid_motif"/>
</dbReference>
<comment type="caution">
    <text evidence="4">The sequence shown here is derived from an EMBL/GenBank/DDBJ whole genome shotgun (WGS) entry which is preliminary data.</text>
</comment>
<feature type="coiled-coil region" evidence="1">
    <location>
        <begin position="50"/>
        <end position="80"/>
    </location>
</feature>
<dbReference type="Gene3D" id="2.70.70.10">
    <property type="entry name" value="Glucose Permease (Domain IIA)"/>
    <property type="match status" value="1"/>
</dbReference>
<evidence type="ECO:0000259" key="3">
    <source>
        <dbReference type="Pfam" id="PF01551"/>
    </source>
</evidence>
<gene>
    <name evidence="4" type="ORF">A2V91_01585</name>
</gene>
<dbReference type="Pfam" id="PF01551">
    <property type="entry name" value="Peptidase_M23"/>
    <property type="match status" value="1"/>
</dbReference>
<evidence type="ECO:0000256" key="1">
    <source>
        <dbReference type="SAM" id="Coils"/>
    </source>
</evidence>
<organism evidence="4 5">
    <name type="scientific">Candidatus Muproteobacteria bacterium RBG_16_64_10</name>
    <dbReference type="NCBI Taxonomy" id="1817757"/>
    <lineage>
        <taxon>Bacteria</taxon>
        <taxon>Pseudomonadati</taxon>
        <taxon>Pseudomonadota</taxon>
        <taxon>Candidatus Muproteobacteria</taxon>
    </lineage>
</organism>
<dbReference type="InterPro" id="IPR016047">
    <property type="entry name" value="M23ase_b-sheet_dom"/>
</dbReference>
<evidence type="ECO:0000313" key="4">
    <source>
        <dbReference type="EMBL" id="OGI38516.1"/>
    </source>
</evidence>
<evidence type="ECO:0000313" key="5">
    <source>
        <dbReference type="Proteomes" id="UP000179334"/>
    </source>
</evidence>
<protein>
    <recommendedName>
        <fullName evidence="3">M23ase beta-sheet core domain-containing protein</fullName>
    </recommendedName>
</protein>
<sequence length="311" mass="33220">MNIILVPGSRHGKGNNISLSARQVLLLVLVLGVFLPALVGVVAHQLQGMVAEQTDEIAMISAQKRELAAQRAAVNEARREAVTHLNALAQRMGQMQAQVLRLNALGSRLTRMAGLDPREFNFSAEPAMGGPEKTTAATPSPALTGSIDRLAGELDRQQERLVALENLLLDRKLNAAVTPSGWPVEGGWVSSGFGRRADPFTGHQSMHEGMDIATRYGSSIQAMGDGLVTFSGDKAGYGLMVEITHDSALVTRYAHTSGALVKVGDRVQKGQAIALVGTSGRSTGPHLHFELLRDGNPVNPLRYLQQASNKP</sequence>
<dbReference type="Proteomes" id="UP000179334">
    <property type="component" value="Unassembled WGS sequence"/>
</dbReference>
<dbReference type="CDD" id="cd12797">
    <property type="entry name" value="M23_peptidase"/>
    <property type="match status" value="1"/>
</dbReference>
<proteinExistence type="predicted"/>
<dbReference type="PANTHER" id="PTHR21666:SF291">
    <property type="entry name" value="STAGE II SPORULATION PROTEIN Q"/>
    <property type="match status" value="1"/>
</dbReference>
<dbReference type="PANTHER" id="PTHR21666">
    <property type="entry name" value="PEPTIDASE-RELATED"/>
    <property type="match status" value="1"/>
</dbReference>
<name>A0A1F6T0M3_9PROT</name>
<dbReference type="FunFam" id="2.70.70.10:FF:000006">
    <property type="entry name" value="M23 family peptidase"/>
    <property type="match status" value="1"/>
</dbReference>
<dbReference type="EMBL" id="MFSR01000073">
    <property type="protein sequence ID" value="OGI38516.1"/>
    <property type="molecule type" value="Genomic_DNA"/>
</dbReference>
<dbReference type="AlphaFoldDB" id="A0A1F6T0M3"/>
<dbReference type="SUPFAM" id="SSF51261">
    <property type="entry name" value="Duplicated hybrid motif"/>
    <property type="match status" value="1"/>
</dbReference>
<accession>A0A1F6T0M3</accession>
<keyword evidence="1" id="KW-0175">Coiled coil</keyword>
<feature type="region of interest" description="Disordered" evidence="2">
    <location>
        <begin position="123"/>
        <end position="142"/>
    </location>
</feature>
<feature type="domain" description="M23ase beta-sheet core" evidence="3">
    <location>
        <begin position="206"/>
        <end position="300"/>
    </location>
</feature>
<dbReference type="InterPro" id="IPR050570">
    <property type="entry name" value="Cell_wall_metabolism_enzyme"/>
</dbReference>
<dbReference type="GO" id="GO:0004222">
    <property type="term" value="F:metalloendopeptidase activity"/>
    <property type="evidence" value="ECO:0007669"/>
    <property type="project" value="TreeGrafter"/>
</dbReference>